<gene>
    <name evidence="1" type="ORF">NCTC13032_00862</name>
</gene>
<sequence>MINRNRMIVNCIVASLACSWTPDNAGGKRLNRSKNRT</sequence>
<dbReference type="PROSITE" id="PS51257">
    <property type="entry name" value="PROKAR_LIPOPROTEIN"/>
    <property type="match status" value="1"/>
</dbReference>
<evidence type="ECO:0000313" key="1">
    <source>
        <dbReference type="EMBL" id="VTP63439.1"/>
    </source>
</evidence>
<dbReference type="AlphaFoldDB" id="A0A4U9HMB2"/>
<protein>
    <recommendedName>
        <fullName evidence="3">Lipoprotein</fullName>
    </recommendedName>
</protein>
<proteinExistence type="predicted"/>
<organism evidence="1 2">
    <name type="scientific">Leclercia adecarboxylata</name>
    <dbReference type="NCBI Taxonomy" id="83655"/>
    <lineage>
        <taxon>Bacteria</taxon>
        <taxon>Pseudomonadati</taxon>
        <taxon>Pseudomonadota</taxon>
        <taxon>Gammaproteobacteria</taxon>
        <taxon>Enterobacterales</taxon>
        <taxon>Enterobacteriaceae</taxon>
        <taxon>Leclercia</taxon>
    </lineage>
</organism>
<dbReference type="Proteomes" id="UP000310719">
    <property type="component" value="Chromosome"/>
</dbReference>
<evidence type="ECO:0000313" key="2">
    <source>
        <dbReference type="Proteomes" id="UP000310719"/>
    </source>
</evidence>
<evidence type="ECO:0008006" key="3">
    <source>
        <dbReference type="Google" id="ProtNLM"/>
    </source>
</evidence>
<dbReference type="EMBL" id="LR590464">
    <property type="protein sequence ID" value="VTP63439.1"/>
    <property type="molecule type" value="Genomic_DNA"/>
</dbReference>
<accession>A0A4U9HMB2</accession>
<name>A0A4U9HMB2_9ENTR</name>
<reference evidence="1 2" key="1">
    <citation type="submission" date="2019-05" db="EMBL/GenBank/DDBJ databases">
        <authorList>
            <consortium name="Pathogen Informatics"/>
        </authorList>
    </citation>
    <scope>NUCLEOTIDE SEQUENCE [LARGE SCALE GENOMIC DNA]</scope>
    <source>
        <strain evidence="1 2">NCTC13032</strain>
    </source>
</reference>